<proteinExistence type="predicted"/>
<keyword evidence="1" id="KW-0479">Metal-binding</keyword>
<dbReference type="CDD" id="cd00202">
    <property type="entry name" value="ZnF_GATA"/>
    <property type="match status" value="1"/>
</dbReference>
<dbReference type="AlphaFoldDB" id="A0A1X2GV14"/>
<organism evidence="9 10">
    <name type="scientific">Hesseltinella vesiculosa</name>
    <dbReference type="NCBI Taxonomy" id="101127"/>
    <lineage>
        <taxon>Eukaryota</taxon>
        <taxon>Fungi</taxon>
        <taxon>Fungi incertae sedis</taxon>
        <taxon>Mucoromycota</taxon>
        <taxon>Mucoromycotina</taxon>
        <taxon>Mucoromycetes</taxon>
        <taxon>Mucorales</taxon>
        <taxon>Cunninghamellaceae</taxon>
        <taxon>Hesseltinella</taxon>
    </lineage>
</organism>
<dbReference type="InterPro" id="IPR000679">
    <property type="entry name" value="Znf_GATA"/>
</dbReference>
<keyword evidence="10" id="KW-1185">Reference proteome</keyword>
<dbReference type="PROSITE" id="PS00344">
    <property type="entry name" value="GATA_ZN_FINGER_1"/>
    <property type="match status" value="1"/>
</dbReference>
<dbReference type="InterPro" id="IPR013088">
    <property type="entry name" value="Znf_NHR/GATA"/>
</dbReference>
<dbReference type="SUPFAM" id="SSF57716">
    <property type="entry name" value="Glucocorticoid receptor-like (DNA-binding domain)"/>
    <property type="match status" value="1"/>
</dbReference>
<keyword evidence="4" id="KW-0805">Transcription regulation</keyword>
<keyword evidence="3" id="KW-0862">Zinc</keyword>
<protein>
    <submittedName>
        <fullName evidence="9">GATA-domain-containing protein</fullName>
    </submittedName>
</protein>
<feature type="compositionally biased region" description="Low complexity" evidence="7">
    <location>
        <begin position="23"/>
        <end position="36"/>
    </location>
</feature>
<evidence type="ECO:0000256" key="2">
    <source>
        <dbReference type="ARBA" id="ARBA00022771"/>
    </source>
</evidence>
<comment type="caution">
    <text evidence="9">The sequence shown here is derived from an EMBL/GenBank/DDBJ whole genome shotgun (WGS) entry which is preliminary data.</text>
</comment>
<dbReference type="PROSITE" id="PS50114">
    <property type="entry name" value="GATA_ZN_FINGER_2"/>
    <property type="match status" value="1"/>
</dbReference>
<dbReference type="EMBL" id="MCGT01000002">
    <property type="protein sequence ID" value="ORX61882.1"/>
    <property type="molecule type" value="Genomic_DNA"/>
</dbReference>
<evidence type="ECO:0000313" key="10">
    <source>
        <dbReference type="Proteomes" id="UP000242146"/>
    </source>
</evidence>
<reference evidence="9 10" key="1">
    <citation type="submission" date="2016-07" db="EMBL/GenBank/DDBJ databases">
        <title>Pervasive Adenine N6-methylation of Active Genes in Fungi.</title>
        <authorList>
            <consortium name="DOE Joint Genome Institute"/>
            <person name="Mondo S.J."/>
            <person name="Dannebaum R.O."/>
            <person name="Kuo R.C."/>
            <person name="Labutti K."/>
            <person name="Haridas S."/>
            <person name="Kuo A."/>
            <person name="Salamov A."/>
            <person name="Ahrendt S.R."/>
            <person name="Lipzen A."/>
            <person name="Sullivan W."/>
            <person name="Andreopoulos W.B."/>
            <person name="Clum A."/>
            <person name="Lindquist E."/>
            <person name="Daum C."/>
            <person name="Ramamoorthy G.K."/>
            <person name="Gryganskyi A."/>
            <person name="Culley D."/>
            <person name="Magnuson J.K."/>
            <person name="James T.Y."/>
            <person name="O'Malley M.A."/>
            <person name="Stajich J.E."/>
            <person name="Spatafora J.W."/>
            <person name="Visel A."/>
            <person name="Grigoriev I.V."/>
        </authorList>
    </citation>
    <scope>NUCLEOTIDE SEQUENCE [LARGE SCALE GENOMIC DNA]</scope>
    <source>
        <strain evidence="9 10">NRRL 3301</strain>
    </source>
</reference>
<name>A0A1X2GV14_9FUNG</name>
<evidence type="ECO:0000313" key="9">
    <source>
        <dbReference type="EMBL" id="ORX61882.1"/>
    </source>
</evidence>
<dbReference type="GO" id="GO:0008270">
    <property type="term" value="F:zinc ion binding"/>
    <property type="evidence" value="ECO:0007669"/>
    <property type="project" value="UniProtKB-KW"/>
</dbReference>
<feature type="region of interest" description="Disordered" evidence="7">
    <location>
        <begin position="71"/>
        <end position="92"/>
    </location>
</feature>
<dbReference type="GO" id="GO:0043565">
    <property type="term" value="F:sequence-specific DNA binding"/>
    <property type="evidence" value="ECO:0007669"/>
    <property type="project" value="InterPro"/>
</dbReference>
<sequence length="275" mass="31062">MMNDPYYILNEDLSSFSEISMEQRQQPSRTTQPPAQLYSVPSESFLMTGMNSERPAPLDCSFQSQYTPPFYPQTSHPPAQHPSPPRSTSRKDLSQPPDLFYYYLLTHQSVIQKCSDNFFLLTGYTPLELLGRSLTAFLQHPPQPSSDVIHFYKKNGMTLPLTCKQSDYWSKNTLYVGCFKGSSLQSPAPPAASAYTMDYSSAHLSTSMVSPSNPHTAINPKRKHVKDMLHQYVCMDCGTTTSPEWRRGPHGPKTLCNACGLRWSKKNKKKDFNGN</sequence>
<dbReference type="Gene3D" id="3.30.450.20">
    <property type="entry name" value="PAS domain"/>
    <property type="match status" value="1"/>
</dbReference>
<accession>A0A1X2GV14</accession>
<evidence type="ECO:0000259" key="8">
    <source>
        <dbReference type="PROSITE" id="PS50114"/>
    </source>
</evidence>
<keyword evidence="5" id="KW-0804">Transcription</keyword>
<dbReference type="Gene3D" id="3.30.50.10">
    <property type="entry name" value="Erythroid Transcription Factor GATA-1, subunit A"/>
    <property type="match status" value="1"/>
</dbReference>
<evidence type="ECO:0000256" key="5">
    <source>
        <dbReference type="ARBA" id="ARBA00023163"/>
    </source>
</evidence>
<dbReference type="CDD" id="cd00130">
    <property type="entry name" value="PAS"/>
    <property type="match status" value="1"/>
</dbReference>
<keyword evidence="2 6" id="KW-0863">Zinc-finger</keyword>
<dbReference type="Pfam" id="PF00320">
    <property type="entry name" value="GATA"/>
    <property type="match status" value="1"/>
</dbReference>
<gene>
    <name evidence="9" type="ORF">DM01DRAFT_1403619</name>
</gene>
<dbReference type="PANTHER" id="PTHR47172">
    <property type="entry name" value="OS01G0976800 PROTEIN"/>
    <property type="match status" value="1"/>
</dbReference>
<evidence type="ECO:0000256" key="7">
    <source>
        <dbReference type="SAM" id="MobiDB-lite"/>
    </source>
</evidence>
<dbReference type="PANTHER" id="PTHR47172:SF24">
    <property type="entry name" value="GATA ZINC FINGER DOMAIN-CONTAINING PROTEIN 14-RELATED"/>
    <property type="match status" value="1"/>
</dbReference>
<dbReference type="InterPro" id="IPR000014">
    <property type="entry name" value="PAS"/>
</dbReference>
<dbReference type="GO" id="GO:0006355">
    <property type="term" value="P:regulation of DNA-templated transcription"/>
    <property type="evidence" value="ECO:0007669"/>
    <property type="project" value="InterPro"/>
</dbReference>
<dbReference type="Proteomes" id="UP000242146">
    <property type="component" value="Unassembled WGS sequence"/>
</dbReference>
<feature type="region of interest" description="Disordered" evidence="7">
    <location>
        <begin position="18"/>
        <end position="38"/>
    </location>
</feature>
<evidence type="ECO:0000256" key="1">
    <source>
        <dbReference type="ARBA" id="ARBA00022723"/>
    </source>
</evidence>
<dbReference type="STRING" id="101127.A0A1X2GV14"/>
<dbReference type="SMART" id="SM00401">
    <property type="entry name" value="ZnF_GATA"/>
    <property type="match status" value="1"/>
</dbReference>
<evidence type="ECO:0000256" key="4">
    <source>
        <dbReference type="ARBA" id="ARBA00023015"/>
    </source>
</evidence>
<evidence type="ECO:0000256" key="3">
    <source>
        <dbReference type="ARBA" id="ARBA00022833"/>
    </source>
</evidence>
<evidence type="ECO:0000256" key="6">
    <source>
        <dbReference type="PROSITE-ProRule" id="PRU00094"/>
    </source>
</evidence>
<feature type="domain" description="GATA-type" evidence="8">
    <location>
        <begin position="234"/>
        <end position="261"/>
    </location>
</feature>
<dbReference type="OrthoDB" id="2162994at2759"/>